<dbReference type="Gene3D" id="3.20.20.140">
    <property type="entry name" value="Metal-dependent hydrolases"/>
    <property type="match status" value="1"/>
</dbReference>
<gene>
    <name evidence="3" type="ORF">TSACC_22289</name>
</gene>
<evidence type="ECO:0000259" key="2">
    <source>
        <dbReference type="Pfam" id="PF01979"/>
    </source>
</evidence>
<dbReference type="InParanoid" id="A0A146G837"/>
<dbReference type="Gene3D" id="2.30.40.10">
    <property type="entry name" value="Urease, subunit C, domain 1"/>
    <property type="match status" value="1"/>
</dbReference>
<dbReference type="InterPro" id="IPR006680">
    <property type="entry name" value="Amidohydro-rel"/>
</dbReference>
<evidence type="ECO:0000256" key="1">
    <source>
        <dbReference type="ARBA" id="ARBA00022801"/>
    </source>
</evidence>
<dbReference type="Pfam" id="PF01979">
    <property type="entry name" value="Amidohydro_1"/>
    <property type="match status" value="1"/>
</dbReference>
<dbReference type="SUPFAM" id="SSF51338">
    <property type="entry name" value="Composite domain of metallo-dependent hydrolases"/>
    <property type="match status" value="1"/>
</dbReference>
<evidence type="ECO:0000313" key="3">
    <source>
        <dbReference type="EMBL" id="GAT33869.1"/>
    </source>
</evidence>
<evidence type="ECO:0000313" key="4">
    <source>
        <dbReference type="Proteomes" id="UP000076023"/>
    </source>
</evidence>
<proteinExistence type="predicted"/>
<dbReference type="AlphaFoldDB" id="A0A146G837"/>
<dbReference type="EMBL" id="BDCO01000002">
    <property type="protein sequence ID" value="GAT33869.1"/>
    <property type="molecule type" value="Genomic_DNA"/>
</dbReference>
<organism evidence="3 4">
    <name type="scientific">Terrimicrobium sacchariphilum</name>
    <dbReference type="NCBI Taxonomy" id="690879"/>
    <lineage>
        <taxon>Bacteria</taxon>
        <taxon>Pseudomonadati</taxon>
        <taxon>Verrucomicrobiota</taxon>
        <taxon>Terrimicrobiia</taxon>
        <taxon>Terrimicrobiales</taxon>
        <taxon>Terrimicrobiaceae</taxon>
        <taxon>Terrimicrobium</taxon>
    </lineage>
</organism>
<dbReference type="GO" id="GO:0016810">
    <property type="term" value="F:hydrolase activity, acting on carbon-nitrogen (but not peptide) bonds"/>
    <property type="evidence" value="ECO:0007669"/>
    <property type="project" value="InterPro"/>
</dbReference>
<comment type="caution">
    <text evidence="3">The sequence shown here is derived from an EMBL/GenBank/DDBJ whole genome shotgun (WGS) entry which is preliminary data.</text>
</comment>
<dbReference type="InterPro" id="IPR011059">
    <property type="entry name" value="Metal-dep_hydrolase_composite"/>
</dbReference>
<dbReference type="InterPro" id="IPR050287">
    <property type="entry name" value="MTA/SAH_deaminase"/>
</dbReference>
<dbReference type="Proteomes" id="UP000076023">
    <property type="component" value="Unassembled WGS sequence"/>
</dbReference>
<sequence length="415" mass="46356">MLGIPALFFPVRTLRARFVLPISQPPIEDGAVQIHQGRIVAVGEWKDLRCDDAEDLGERVLMPGLINAHCHLDYSGMRNAILQPSSFSNWVRRLNELKRTVSDDDYLDAIAFGFSELKKWGTTSVYNIESFPELMVRMPAPPLRTWWFYELLDIRSRVHTDDVVAGALAFFESRPQWLGGFGLSPHAPYTTSLGLYELSRVCCEKYAMPLMTHLAETIEEYEMFASASGVLYDFLAPLGRDMSDTGKVTPIRHLFDSGALPVGAILTHMNFVSEDDWGLLAQRHADFSVVHCPMCHEYFGREFFPLERFREIGMNLCLGTDSLASNKALNLFEEMRMLMQKHPSVRPEDALAMVTVNPALAIGLAGQLGELKEGAFADLIALPFDGKGKSLVEAVVANRTQVEWTMVNGGVQPPA</sequence>
<protein>
    <submittedName>
        <fullName evidence="3">Cytosine/adenosine deaminase</fullName>
    </submittedName>
</protein>
<dbReference type="FunCoup" id="A0A146G837">
    <property type="interactions" value="370"/>
</dbReference>
<keyword evidence="4" id="KW-1185">Reference proteome</keyword>
<dbReference type="STRING" id="690879.TSACC_22289"/>
<dbReference type="SUPFAM" id="SSF51556">
    <property type="entry name" value="Metallo-dependent hydrolases"/>
    <property type="match status" value="1"/>
</dbReference>
<dbReference type="PANTHER" id="PTHR43794">
    <property type="entry name" value="AMINOHYDROLASE SSNA-RELATED"/>
    <property type="match status" value="1"/>
</dbReference>
<dbReference type="InterPro" id="IPR032466">
    <property type="entry name" value="Metal_Hydrolase"/>
</dbReference>
<name>A0A146G837_TERSA</name>
<feature type="domain" description="Amidohydrolase-related" evidence="2">
    <location>
        <begin position="60"/>
        <end position="409"/>
    </location>
</feature>
<dbReference type="PANTHER" id="PTHR43794:SF11">
    <property type="entry name" value="AMIDOHYDROLASE-RELATED DOMAIN-CONTAINING PROTEIN"/>
    <property type="match status" value="1"/>
</dbReference>
<reference evidence="4" key="1">
    <citation type="journal article" date="2017" name="Genome Announc.">
        <title>Draft Genome Sequence of Terrimicrobium sacchariphilum NM-5T, a Facultative Anaerobic Soil Bacterium of the Class Spartobacteria.</title>
        <authorList>
            <person name="Qiu Y.L."/>
            <person name="Tourlousse D.M."/>
            <person name="Matsuura N."/>
            <person name="Ohashi A."/>
            <person name="Sekiguchi Y."/>
        </authorList>
    </citation>
    <scope>NUCLEOTIDE SEQUENCE [LARGE SCALE GENOMIC DNA]</scope>
    <source>
        <strain evidence="4">NM-5</strain>
    </source>
</reference>
<accession>A0A146G837</accession>
<keyword evidence="1" id="KW-0378">Hydrolase</keyword>